<dbReference type="Proteomes" id="UP000601361">
    <property type="component" value="Unassembled WGS sequence"/>
</dbReference>
<evidence type="ECO:0000256" key="1">
    <source>
        <dbReference type="ARBA" id="ARBA00022679"/>
    </source>
</evidence>
<name>A0ABQ1X0D1_9BACT</name>
<dbReference type="SUPFAM" id="SSF55729">
    <property type="entry name" value="Acyl-CoA N-acyltransferases (Nat)"/>
    <property type="match status" value="1"/>
</dbReference>
<protein>
    <recommendedName>
        <fullName evidence="3">N-acetyltransferase domain-containing protein</fullName>
    </recommendedName>
</protein>
<keyword evidence="1" id="KW-0808">Transferase</keyword>
<evidence type="ECO:0000259" key="3">
    <source>
        <dbReference type="PROSITE" id="PS51186"/>
    </source>
</evidence>
<dbReference type="Gene3D" id="3.40.630.30">
    <property type="match status" value="1"/>
</dbReference>
<accession>A0ABQ1X0D1</accession>
<dbReference type="InterPro" id="IPR016181">
    <property type="entry name" value="Acyl_CoA_acyltransferase"/>
</dbReference>
<evidence type="ECO:0000313" key="5">
    <source>
        <dbReference type="Proteomes" id="UP000601361"/>
    </source>
</evidence>
<dbReference type="CDD" id="cd04301">
    <property type="entry name" value="NAT_SF"/>
    <property type="match status" value="1"/>
</dbReference>
<gene>
    <name evidence="4" type="ORF">GCM10011378_31850</name>
</gene>
<comment type="caution">
    <text evidence="4">The sequence shown here is derived from an EMBL/GenBank/DDBJ whole genome shotgun (WGS) entry which is preliminary data.</text>
</comment>
<organism evidence="4 5">
    <name type="scientific">Hymenobacter glacieicola</name>
    <dbReference type="NCBI Taxonomy" id="1562124"/>
    <lineage>
        <taxon>Bacteria</taxon>
        <taxon>Pseudomonadati</taxon>
        <taxon>Bacteroidota</taxon>
        <taxon>Cytophagia</taxon>
        <taxon>Cytophagales</taxon>
        <taxon>Hymenobacteraceae</taxon>
        <taxon>Hymenobacter</taxon>
    </lineage>
</organism>
<keyword evidence="5" id="KW-1185">Reference proteome</keyword>
<proteinExistence type="predicted"/>
<dbReference type="EMBL" id="BMGS01000008">
    <property type="protein sequence ID" value="GGG53226.1"/>
    <property type="molecule type" value="Genomic_DNA"/>
</dbReference>
<sequence>MLRMNHTFRLLADLVAESDRDALAELLHQIFPDTLVSDWAAELWYQQQRQPVQAWLAWADAQLVACKLGYERKPGHYYSWLGGVHPDFRRRGLAQELMRQQHAWGQQQGYRSIRTQTLNRWRSMLVLNLRMGFDIVGTVQGERGLTLVLEKSILPAESAGL</sequence>
<evidence type="ECO:0000313" key="4">
    <source>
        <dbReference type="EMBL" id="GGG53226.1"/>
    </source>
</evidence>
<evidence type="ECO:0000256" key="2">
    <source>
        <dbReference type="ARBA" id="ARBA00023315"/>
    </source>
</evidence>
<keyword evidence="2" id="KW-0012">Acyltransferase</keyword>
<dbReference type="InterPro" id="IPR000182">
    <property type="entry name" value="GNAT_dom"/>
</dbReference>
<dbReference type="InterPro" id="IPR050832">
    <property type="entry name" value="Bact_Acetyltransf"/>
</dbReference>
<dbReference type="PANTHER" id="PTHR43877">
    <property type="entry name" value="AMINOALKYLPHOSPHONATE N-ACETYLTRANSFERASE-RELATED-RELATED"/>
    <property type="match status" value="1"/>
</dbReference>
<feature type="domain" description="N-acetyltransferase" evidence="3">
    <location>
        <begin position="10"/>
        <end position="154"/>
    </location>
</feature>
<dbReference type="Pfam" id="PF00583">
    <property type="entry name" value="Acetyltransf_1"/>
    <property type="match status" value="1"/>
</dbReference>
<reference evidence="5" key="1">
    <citation type="journal article" date="2019" name="Int. J. Syst. Evol. Microbiol.">
        <title>The Global Catalogue of Microorganisms (GCM) 10K type strain sequencing project: providing services to taxonomists for standard genome sequencing and annotation.</title>
        <authorList>
            <consortium name="The Broad Institute Genomics Platform"/>
            <consortium name="The Broad Institute Genome Sequencing Center for Infectious Disease"/>
            <person name="Wu L."/>
            <person name="Ma J."/>
        </authorList>
    </citation>
    <scope>NUCLEOTIDE SEQUENCE [LARGE SCALE GENOMIC DNA]</scope>
    <source>
        <strain evidence="5">CGMCC 1.12990</strain>
    </source>
</reference>
<dbReference type="PROSITE" id="PS51186">
    <property type="entry name" value="GNAT"/>
    <property type="match status" value="1"/>
</dbReference>